<dbReference type="SUPFAM" id="SSF51569">
    <property type="entry name" value="Aldolase"/>
    <property type="match status" value="1"/>
</dbReference>
<keyword evidence="1 3" id="KW-0456">Lyase</keyword>
<evidence type="ECO:0000256" key="5">
    <source>
        <dbReference type="PIRSR" id="PIRSR001365-2"/>
    </source>
</evidence>
<evidence type="ECO:0000256" key="4">
    <source>
        <dbReference type="PIRSR" id="PIRSR001365-1"/>
    </source>
</evidence>
<evidence type="ECO:0000256" key="2">
    <source>
        <dbReference type="ARBA" id="ARBA00023270"/>
    </source>
</evidence>
<feature type="binding site" evidence="5">
    <location>
        <position position="207"/>
    </location>
    <ligand>
        <name>pyruvate</name>
        <dbReference type="ChEBI" id="CHEBI:15361"/>
    </ligand>
</feature>
<dbReference type="InterPro" id="IPR013785">
    <property type="entry name" value="Aldolase_TIM"/>
</dbReference>
<dbReference type="PRINTS" id="PR00146">
    <property type="entry name" value="DHPICSNTHASE"/>
</dbReference>
<dbReference type="Gene3D" id="3.20.20.70">
    <property type="entry name" value="Aldolase class I"/>
    <property type="match status" value="1"/>
</dbReference>
<feature type="binding site" evidence="5">
    <location>
        <position position="47"/>
    </location>
    <ligand>
        <name>pyruvate</name>
        <dbReference type="ChEBI" id="CHEBI:15361"/>
    </ligand>
</feature>
<feature type="active site" description="Proton donor/acceptor" evidence="4">
    <location>
        <position position="135"/>
    </location>
</feature>
<dbReference type="GO" id="GO:0008747">
    <property type="term" value="F:N-acetylneuraminate lyase activity"/>
    <property type="evidence" value="ECO:0007669"/>
    <property type="project" value="TreeGrafter"/>
</dbReference>
<dbReference type="SMART" id="SM01130">
    <property type="entry name" value="DHDPS"/>
    <property type="match status" value="1"/>
</dbReference>
<evidence type="ECO:0000256" key="3">
    <source>
        <dbReference type="PIRNR" id="PIRNR001365"/>
    </source>
</evidence>
<dbReference type="OrthoDB" id="9782828at2"/>
<comment type="similarity">
    <text evidence="3">Belongs to the DapA family.</text>
</comment>
<proteinExistence type="inferred from homology"/>
<evidence type="ECO:0000256" key="1">
    <source>
        <dbReference type="ARBA" id="ARBA00023239"/>
    </source>
</evidence>
<dbReference type="EMBL" id="SJPI01000001">
    <property type="protein sequence ID" value="TWT54370.1"/>
    <property type="molecule type" value="Genomic_DNA"/>
</dbReference>
<accession>A0A5C5WUY0</accession>
<dbReference type="PANTHER" id="PTHR42849">
    <property type="entry name" value="N-ACETYLNEURAMINATE LYASE"/>
    <property type="match status" value="1"/>
</dbReference>
<dbReference type="CDD" id="cd00408">
    <property type="entry name" value="DHDPS-like"/>
    <property type="match status" value="1"/>
</dbReference>
<dbReference type="Pfam" id="PF00701">
    <property type="entry name" value="DHDPS"/>
    <property type="match status" value="1"/>
</dbReference>
<reference evidence="6 7" key="1">
    <citation type="submission" date="2019-02" db="EMBL/GenBank/DDBJ databases">
        <title>Deep-cultivation of Planctomycetes and their phenomic and genomic characterization uncovers novel biology.</title>
        <authorList>
            <person name="Wiegand S."/>
            <person name="Jogler M."/>
            <person name="Boedeker C."/>
            <person name="Pinto D."/>
            <person name="Vollmers J."/>
            <person name="Rivas-Marin E."/>
            <person name="Kohn T."/>
            <person name="Peeters S.H."/>
            <person name="Heuer A."/>
            <person name="Rast P."/>
            <person name="Oberbeckmann S."/>
            <person name="Bunk B."/>
            <person name="Jeske O."/>
            <person name="Meyerdierks A."/>
            <person name="Storesund J.E."/>
            <person name="Kallscheuer N."/>
            <person name="Luecker S."/>
            <person name="Lage O.M."/>
            <person name="Pohl T."/>
            <person name="Merkel B.J."/>
            <person name="Hornburger P."/>
            <person name="Mueller R.-W."/>
            <person name="Bruemmer F."/>
            <person name="Labrenz M."/>
            <person name="Spormann A.M."/>
            <person name="Op Den Camp H."/>
            <person name="Overmann J."/>
            <person name="Amann R."/>
            <person name="Jetten M.S.M."/>
            <person name="Mascher T."/>
            <person name="Medema M.H."/>
            <person name="Devos D.P."/>
            <person name="Kaster A.-K."/>
            <person name="Ovreas L."/>
            <person name="Rohde M."/>
            <person name="Galperin M.Y."/>
            <person name="Jogler C."/>
        </authorList>
    </citation>
    <scope>NUCLEOTIDE SEQUENCE [LARGE SCALE GENOMIC DNA]</scope>
    <source>
        <strain evidence="6 7">Pla22</strain>
    </source>
</reference>
<name>A0A5C5WUY0_9BACT</name>
<evidence type="ECO:0000313" key="7">
    <source>
        <dbReference type="Proteomes" id="UP000316598"/>
    </source>
</evidence>
<dbReference type="PROSITE" id="PS00666">
    <property type="entry name" value="DHDPS_2"/>
    <property type="match status" value="1"/>
</dbReference>
<dbReference type="EC" id="4.1.2.-" evidence="6"/>
<dbReference type="PIRSF" id="PIRSF001365">
    <property type="entry name" value="DHDPS"/>
    <property type="match status" value="1"/>
</dbReference>
<sequence length="298" mass="32896">MQKLHGIIPPLVTPLLEDDIIDVAGTERLIEHVIAGGVHGIFILGTTGEAPSLSHRLRREFIELVCRQVGGRVCVLVGVTDPSYVETMHLSRAAADAGADATVLTTPYYFPAGQTELRRYVDHVCESMPLPMMVYNIPSLTKVRFELETLNQLADNDRIIGVKDSSGDFDYFEQLITLKTKRPDWSIFIGPEHLLTRAIAVGGDGGVNGGANIFPSLFTKLYQAAIENDEARRDELQLQVERLQLIYDVGKYASRHIKATKSALSIRGICSDVLAEPFNHFLEPERTIVAAIIASIEN</sequence>
<dbReference type="GO" id="GO:0005829">
    <property type="term" value="C:cytosol"/>
    <property type="evidence" value="ECO:0007669"/>
    <property type="project" value="TreeGrafter"/>
</dbReference>
<dbReference type="AlphaFoldDB" id="A0A5C5WUY0"/>
<keyword evidence="7" id="KW-1185">Reference proteome</keyword>
<feature type="active site" description="Schiff-base intermediate with substrate" evidence="4">
    <location>
        <position position="163"/>
    </location>
</feature>
<dbReference type="PANTHER" id="PTHR42849:SF1">
    <property type="entry name" value="N-ACETYLNEURAMINATE LYASE"/>
    <property type="match status" value="1"/>
</dbReference>
<gene>
    <name evidence="6" type="primary">yagE</name>
    <name evidence="6" type="ORF">Pla22_20170</name>
</gene>
<organism evidence="6 7">
    <name type="scientific">Rubripirellula amarantea</name>
    <dbReference type="NCBI Taxonomy" id="2527999"/>
    <lineage>
        <taxon>Bacteria</taxon>
        <taxon>Pseudomonadati</taxon>
        <taxon>Planctomycetota</taxon>
        <taxon>Planctomycetia</taxon>
        <taxon>Pirellulales</taxon>
        <taxon>Pirellulaceae</taxon>
        <taxon>Rubripirellula</taxon>
    </lineage>
</organism>
<dbReference type="Proteomes" id="UP000316598">
    <property type="component" value="Unassembled WGS sequence"/>
</dbReference>
<evidence type="ECO:0000313" key="6">
    <source>
        <dbReference type="EMBL" id="TWT54370.1"/>
    </source>
</evidence>
<dbReference type="RefSeq" id="WP_146514427.1">
    <property type="nucleotide sequence ID" value="NZ_SJPI01000001.1"/>
</dbReference>
<dbReference type="InterPro" id="IPR020625">
    <property type="entry name" value="Schiff_base-form_aldolases_AS"/>
</dbReference>
<keyword evidence="2" id="KW-0704">Schiff base</keyword>
<comment type="caution">
    <text evidence="6">The sequence shown here is derived from an EMBL/GenBank/DDBJ whole genome shotgun (WGS) entry which is preliminary data.</text>
</comment>
<dbReference type="InterPro" id="IPR002220">
    <property type="entry name" value="DapA-like"/>
</dbReference>
<dbReference type="GO" id="GO:0019262">
    <property type="term" value="P:N-acetylneuraminate catabolic process"/>
    <property type="evidence" value="ECO:0007669"/>
    <property type="project" value="TreeGrafter"/>
</dbReference>
<protein>
    <submittedName>
        <fullName evidence="6">Putative 2-keto-3-deoxy-galactonate aldolase YagE</fullName>
        <ecNumber evidence="6">4.1.2.-</ecNumber>
    </submittedName>
</protein>